<keyword evidence="4" id="KW-1185">Reference proteome</keyword>
<evidence type="ECO:0000313" key="3">
    <source>
        <dbReference type="EMBL" id="EPT05912.1"/>
    </source>
</evidence>
<name>S8ELB9_FOMSC</name>
<proteinExistence type="predicted"/>
<dbReference type="Pfam" id="PF12449">
    <property type="entry name" value="DUF3684"/>
    <property type="match status" value="1"/>
</dbReference>
<dbReference type="InterPro" id="IPR022155">
    <property type="entry name" value="DUF3684"/>
</dbReference>
<dbReference type="NCBIfam" id="NF047352">
    <property type="entry name" value="P_loop_sacsin"/>
    <property type="match status" value="1"/>
</dbReference>
<dbReference type="InterPro" id="IPR058210">
    <property type="entry name" value="SACS/Nov_dom"/>
</dbReference>
<dbReference type="Gene3D" id="3.30.565.10">
    <property type="entry name" value="Histidine kinase-like ATPase, C-terminal domain"/>
    <property type="match status" value="1"/>
</dbReference>
<dbReference type="Pfam" id="PF25794">
    <property type="entry name" value="SACS"/>
    <property type="match status" value="1"/>
</dbReference>
<gene>
    <name evidence="3" type="ORF">FOMPIDRAFT_1154498</name>
</gene>
<feature type="region of interest" description="Disordered" evidence="1">
    <location>
        <begin position="1180"/>
        <end position="1201"/>
    </location>
</feature>
<dbReference type="Proteomes" id="UP000015241">
    <property type="component" value="Unassembled WGS sequence"/>
</dbReference>
<dbReference type="InterPro" id="IPR036890">
    <property type="entry name" value="HATPase_C_sf"/>
</dbReference>
<organism evidence="3 4">
    <name type="scientific">Fomitopsis schrenkii</name>
    <name type="common">Brown rot fungus</name>
    <dbReference type="NCBI Taxonomy" id="2126942"/>
    <lineage>
        <taxon>Eukaryota</taxon>
        <taxon>Fungi</taxon>
        <taxon>Dikarya</taxon>
        <taxon>Basidiomycota</taxon>
        <taxon>Agaricomycotina</taxon>
        <taxon>Agaricomycetes</taxon>
        <taxon>Polyporales</taxon>
        <taxon>Fomitopsis</taxon>
    </lineage>
</organism>
<accession>S8ELB9</accession>
<feature type="region of interest" description="Disordered" evidence="1">
    <location>
        <begin position="1423"/>
        <end position="1446"/>
    </location>
</feature>
<dbReference type="SUPFAM" id="SSF55874">
    <property type="entry name" value="ATPase domain of HSP90 chaperone/DNA topoisomerase II/histidine kinase"/>
    <property type="match status" value="1"/>
</dbReference>
<evidence type="ECO:0000256" key="1">
    <source>
        <dbReference type="SAM" id="MobiDB-lite"/>
    </source>
</evidence>
<dbReference type="HOGENOM" id="CLU_001744_1_0_1"/>
<feature type="region of interest" description="Disordered" evidence="1">
    <location>
        <begin position="1545"/>
        <end position="1564"/>
    </location>
</feature>
<feature type="domain" description="Sacsin/Nov" evidence="2">
    <location>
        <begin position="24"/>
        <end position="149"/>
    </location>
</feature>
<feature type="compositionally biased region" description="Basic and acidic residues" evidence="1">
    <location>
        <begin position="1186"/>
        <end position="1200"/>
    </location>
</feature>
<evidence type="ECO:0000313" key="4">
    <source>
        <dbReference type="Proteomes" id="UP000015241"/>
    </source>
</evidence>
<dbReference type="InParanoid" id="S8ELB9"/>
<dbReference type="PANTHER" id="PTHR47839:SF1">
    <property type="entry name" value="DOMAIN PROTEIN, PUTATIVE (AFU_ORTHOLOGUE AFUA_6G04830)-RELATED"/>
    <property type="match status" value="1"/>
</dbReference>
<reference evidence="3 4" key="1">
    <citation type="journal article" date="2012" name="Science">
        <title>The Paleozoic origin of enzymatic lignin decomposition reconstructed from 31 fungal genomes.</title>
        <authorList>
            <person name="Floudas D."/>
            <person name="Binder M."/>
            <person name="Riley R."/>
            <person name="Barry K."/>
            <person name="Blanchette R.A."/>
            <person name="Henrissat B."/>
            <person name="Martinez A.T."/>
            <person name="Otillar R."/>
            <person name="Spatafora J.W."/>
            <person name="Yadav J.S."/>
            <person name="Aerts A."/>
            <person name="Benoit I."/>
            <person name="Boyd A."/>
            <person name="Carlson A."/>
            <person name="Copeland A."/>
            <person name="Coutinho P.M."/>
            <person name="de Vries R.P."/>
            <person name="Ferreira P."/>
            <person name="Findley K."/>
            <person name="Foster B."/>
            <person name="Gaskell J."/>
            <person name="Glotzer D."/>
            <person name="Gorecki P."/>
            <person name="Heitman J."/>
            <person name="Hesse C."/>
            <person name="Hori C."/>
            <person name="Igarashi K."/>
            <person name="Jurgens J.A."/>
            <person name="Kallen N."/>
            <person name="Kersten P."/>
            <person name="Kohler A."/>
            <person name="Kuees U."/>
            <person name="Kumar T.K.A."/>
            <person name="Kuo A."/>
            <person name="LaButti K."/>
            <person name="Larrondo L.F."/>
            <person name="Lindquist E."/>
            <person name="Ling A."/>
            <person name="Lombard V."/>
            <person name="Lucas S."/>
            <person name="Lundell T."/>
            <person name="Martin R."/>
            <person name="McLaughlin D.J."/>
            <person name="Morgenstern I."/>
            <person name="Morin E."/>
            <person name="Murat C."/>
            <person name="Nagy L.G."/>
            <person name="Nolan M."/>
            <person name="Ohm R.A."/>
            <person name="Patyshakuliyeva A."/>
            <person name="Rokas A."/>
            <person name="Ruiz-Duenas F.J."/>
            <person name="Sabat G."/>
            <person name="Salamov A."/>
            <person name="Samejima M."/>
            <person name="Schmutz J."/>
            <person name="Slot J.C."/>
            <person name="St John F."/>
            <person name="Stenlid J."/>
            <person name="Sun H."/>
            <person name="Sun S."/>
            <person name="Syed K."/>
            <person name="Tsang A."/>
            <person name="Wiebenga A."/>
            <person name="Young D."/>
            <person name="Pisabarro A."/>
            <person name="Eastwood D.C."/>
            <person name="Martin F."/>
            <person name="Cullen D."/>
            <person name="Grigoriev I.V."/>
            <person name="Hibbett D.S."/>
        </authorList>
    </citation>
    <scope>NUCLEOTIDE SEQUENCE</scope>
    <source>
        <strain evidence="4">FP-58527</strain>
    </source>
</reference>
<dbReference type="OrthoDB" id="10031156at2759"/>
<dbReference type="eggNOG" id="ENOG502QPMA">
    <property type="taxonomic scope" value="Eukaryota"/>
</dbReference>
<dbReference type="STRING" id="743788.S8ELB9"/>
<protein>
    <recommendedName>
        <fullName evidence="2">Sacsin/Nov domain-containing protein</fullName>
    </recommendedName>
</protein>
<dbReference type="EMBL" id="KE504122">
    <property type="protein sequence ID" value="EPT05912.1"/>
    <property type="molecule type" value="Genomic_DNA"/>
</dbReference>
<evidence type="ECO:0000259" key="2">
    <source>
        <dbReference type="Pfam" id="PF25794"/>
    </source>
</evidence>
<sequence length="1755" mass="195535">MAHSRDALWESGYDESVEVNQRALIDKVLARYSAEFTVFRELLQNSDDASAKRVEIRFETKAYLDSKKAGGAENASESTLDQQALDRKASLVHQWTFKNDGMHFRDQDWNRLKKIAEGNPDEEKIGAFGVGFYSLFSVTEEPFVTSGGQWMHFYWKDGKDQLFVRRGKLPNTDDMNDPWTTFEMTLREPAPIPKAFDLTRFLASSITFMKQLSDVSVYLDDTRISHLRKQPGVPKTVGVPRGLKNTSPKGIMQVRDIQTTPLHIQADLIRWVYLAGSEKVAPPKPATTVKSSGFFSSLFSSLSGTQTPQRASTPAPAPVVEQIDPTTVTETSVMLSIFSADVAVKLDQKLRSELHRSTKKNPPASMTLHLIYTGKDEYDASRKDDEKQPEKTGSVFQGLRADIEGSGSARIFIGHATSQTTGIAGHMAARFIPTVERESIDLMDRTVAVWNEELLYVGGFLARAGYELEMDQIRQLWAGATGKPPLAQPDAELVSWLRARALHAMKFFTFHQSTPLAEVSRKMEAAFFLCGEPRHPFPLISTVGVRDASGVRIPDAAFSEFVKELPLVPEEVLQGARRMVDTLQDRGMVKNIEFMDVLQELRARPLTESEMIACFKWWVGVQNQGEARTLARIRTELLNAAVLCIGEKGSPDERIIPMSTIHTFLNTRTTGAIPTDGPLPAHLLPVSVSRHLDPNHLSIAFPWREFTTIDWIRHVTSATGLDVEHDITKSPQWAERVFQVLARMWPNMAKGNQEETVVLLRDKACVPTSAGMKLPQEAYLQSAHIFKDLPIVQMPSGAPVRGVLERVLTAIGVRKHVDLQIVFNRMIKTGDWTIAELVKYLVAVQSTLTQAEIDRLGATAAFTKEEQAAGDTTEGRKTRYKASDLYEPSDVIRQLGLPVIDWGQHPKWRANSEEAKFLYSLGLQRYPSLPIILGLAGSLDQTVRAAALRYFLDNLLVKYPDYDPNNFGQIAFIPSVKDQKPYMAKPSEVYASPEWAALGFATIVPSLRADALSKLKIREHPPTVALVALLQRSPPSSEAIAQEWFGVLAGRIAEFTQTQLGTLSQMPIVPIAGEKQPRMMPPSQCYLRGQTEAQLHSKLFIFVDFGTRANQFLSACGSKQEPSVEEVAKIILDDPRKFYQLAGGRDHYLNELRNIAVNHRVFSGATMARLKRSSVLLGSRRVKKPRPAEKAPSEKSRPAEDFADLEEDDWEHEYDLLPASQIVVADDPNAYQLFGNSMFTAPQEDLLEAFYLELGSRLLSSLVKQEHRTTSEITASAKAAEIRSLILERLPLFLHEHTHAAPRVKYSWLNDERHFVVRMHGKLTVVKTLQFGNIRATQTQESSALARRIGSGPIELLLAYNSQVDMYEVSNSMCRVLFDMPKANDILLFMTILSTDLRSLKRRGYNVDRILRQQQAQRAAQEEAMRKKVSEPTALVSRPESISSEKSAMSDWSGQTAVQPGAVFPPPVSSAPAASKALDMVKRMSDARHSSQAWQRLHSAFSGLGGQSTDAAGPSSAAGSITGEEEIGVSKELSDTSAVARQTAPPIPVAGSTGTNNPPGYVTPKNKISSVIDMAINACKEEKRDQLDSRESQQLVREALNQGYCDGSGESLNLSLIGTMEDFKVYASRDVPNLATLMTTKRDTIARFIYVVLPLLDVYKLPRSSIHFYFDQTGQRIAFNRNASLFLSLRYFGAWHDKDVQQGNMTDALISWYFTLAHEIAHNIVGPHNSEHEFYFSAISETSLPAFVAHLSSRA</sequence>
<dbReference type="PANTHER" id="PTHR47839">
    <property type="entry name" value="DOMAIN PROTEIN, PUTATIVE (AFU_ORTHOLOGUE AFUA_6G04830)-RELATED"/>
    <property type="match status" value="1"/>
</dbReference>